<evidence type="ECO:0000313" key="2">
    <source>
        <dbReference type="Proteomes" id="UP000069940"/>
    </source>
</evidence>
<name>A0ABM1YJ90_AEDAL</name>
<sequence>MFFSCYRHALFLVRSWRNWCVKKFGNLKNCVTTNAYWGLEINAHSLINYIVHCRVNGTEFNPNWNQSQACESTFREARAFTSTESTVVNFTIQGFESRLSRIQFKKNVMHRNAHVLNFPSLKNNSIKTEKVTMPTNDEIIREVEKAQASVERILIELGIDSSDICFDSSVTTKCLTTKQISSSPEVEFITVPEEYGSDDDVQENIDEEAYAFDESEFITVPEEFAVYEKEIKCDVHDASELFENIGEEILLPDSKNFKNVFKIKNRRNKIIHVKKRTFLWMLTSGLQKCSTDRTYRFFDKPDKSNSPRYCNEVLEKIVVGEYVLLRMNQTLRVFKIYGFKYLNRKNNSYCAAEVSLKIQKDDTHSSVGLTGCLFELVNNDEDYLLDFISNNQTIDVKHYVSHLIKPTVDSAIFFYPEEIVEYINQYN</sequence>
<dbReference type="GeneID" id="109428658"/>
<accession>A0ABM1YJ90</accession>
<reference evidence="1" key="2">
    <citation type="submission" date="2025-05" db="UniProtKB">
        <authorList>
            <consortium name="EnsemblMetazoa"/>
        </authorList>
    </citation>
    <scope>IDENTIFICATION</scope>
    <source>
        <strain evidence="1">Foshan</strain>
    </source>
</reference>
<reference evidence="2" key="1">
    <citation type="journal article" date="2015" name="Proc. Natl. Acad. Sci. U.S.A.">
        <title>Genome sequence of the Asian Tiger mosquito, Aedes albopictus, reveals insights into its biology, genetics, and evolution.</title>
        <authorList>
            <person name="Chen X.G."/>
            <person name="Jiang X."/>
            <person name="Gu J."/>
            <person name="Xu M."/>
            <person name="Wu Y."/>
            <person name="Deng Y."/>
            <person name="Zhang C."/>
            <person name="Bonizzoni M."/>
            <person name="Dermauw W."/>
            <person name="Vontas J."/>
            <person name="Armbruster P."/>
            <person name="Huang X."/>
            <person name="Yang Y."/>
            <person name="Zhang H."/>
            <person name="He W."/>
            <person name="Peng H."/>
            <person name="Liu Y."/>
            <person name="Wu K."/>
            <person name="Chen J."/>
            <person name="Lirakis M."/>
            <person name="Topalis P."/>
            <person name="Van Leeuwen T."/>
            <person name="Hall A.B."/>
            <person name="Jiang X."/>
            <person name="Thorpe C."/>
            <person name="Mueller R.L."/>
            <person name="Sun C."/>
            <person name="Waterhouse R.M."/>
            <person name="Yan G."/>
            <person name="Tu Z.J."/>
            <person name="Fang X."/>
            <person name="James A.A."/>
        </authorList>
    </citation>
    <scope>NUCLEOTIDE SEQUENCE [LARGE SCALE GENOMIC DNA]</scope>
    <source>
        <strain evidence="2">Foshan</strain>
    </source>
</reference>
<evidence type="ECO:0000313" key="1">
    <source>
        <dbReference type="EnsemblMetazoa" id="AALFPA23_009640.P13317"/>
    </source>
</evidence>
<evidence type="ECO:0008006" key="3">
    <source>
        <dbReference type="Google" id="ProtNLM"/>
    </source>
</evidence>
<organism evidence="1 2">
    <name type="scientific">Aedes albopictus</name>
    <name type="common">Asian tiger mosquito</name>
    <name type="synonym">Stegomyia albopicta</name>
    <dbReference type="NCBI Taxonomy" id="7160"/>
    <lineage>
        <taxon>Eukaryota</taxon>
        <taxon>Metazoa</taxon>
        <taxon>Ecdysozoa</taxon>
        <taxon>Arthropoda</taxon>
        <taxon>Hexapoda</taxon>
        <taxon>Insecta</taxon>
        <taxon>Pterygota</taxon>
        <taxon>Neoptera</taxon>
        <taxon>Endopterygota</taxon>
        <taxon>Diptera</taxon>
        <taxon>Nematocera</taxon>
        <taxon>Culicoidea</taxon>
        <taxon>Culicidae</taxon>
        <taxon>Culicinae</taxon>
        <taxon>Aedini</taxon>
        <taxon>Aedes</taxon>
        <taxon>Stegomyia</taxon>
    </lineage>
</organism>
<dbReference type="Proteomes" id="UP000069940">
    <property type="component" value="Unassembled WGS sequence"/>
</dbReference>
<proteinExistence type="predicted"/>
<dbReference type="EnsemblMetazoa" id="AALFPA23_009640.R13317">
    <property type="protein sequence ID" value="AALFPA23_009640.P13317"/>
    <property type="gene ID" value="AALFPA23_009640"/>
</dbReference>
<dbReference type="EnsemblMetazoa" id="AALFPA23_009640.R13316">
    <property type="protein sequence ID" value="AALFPA23_009640.P13316"/>
    <property type="gene ID" value="AALFPA23_009640"/>
</dbReference>
<dbReference type="RefSeq" id="XP_062702601.1">
    <property type="nucleotide sequence ID" value="XM_062846617.1"/>
</dbReference>
<keyword evidence="2" id="KW-1185">Reference proteome</keyword>
<protein>
    <recommendedName>
        <fullName evidence="3">Secreted protein</fullName>
    </recommendedName>
</protein>
<dbReference type="RefSeq" id="XP_062702600.1">
    <property type="nucleotide sequence ID" value="XM_062846616.1"/>
</dbReference>